<feature type="domain" description="Ice-binding protein C-terminal" evidence="2">
    <location>
        <begin position="23"/>
        <end position="47"/>
    </location>
</feature>
<gene>
    <name evidence="3" type="ORF">RESH_03392</name>
</gene>
<reference evidence="3 4" key="1">
    <citation type="journal article" date="2013" name="Mar. Genomics">
        <title>Expression of sulfatases in Rhodopirellula baltica and the diversity of sulfatases in the genus Rhodopirellula.</title>
        <authorList>
            <person name="Wegner C.E."/>
            <person name="Richter-Heitmann T."/>
            <person name="Klindworth A."/>
            <person name="Klockow C."/>
            <person name="Richter M."/>
            <person name="Achstetter T."/>
            <person name="Glockner F.O."/>
            <person name="Harder J."/>
        </authorList>
    </citation>
    <scope>NUCLEOTIDE SEQUENCE [LARGE SCALE GENOMIC DNA]</scope>
    <source>
        <strain evidence="3 4">SH398</strain>
    </source>
</reference>
<dbReference type="Proteomes" id="UP000011996">
    <property type="component" value="Unassembled WGS sequence"/>
</dbReference>
<evidence type="ECO:0000313" key="4">
    <source>
        <dbReference type="Proteomes" id="UP000011996"/>
    </source>
</evidence>
<dbReference type="NCBIfam" id="TIGR02595">
    <property type="entry name" value="PEP_CTERM"/>
    <property type="match status" value="1"/>
</dbReference>
<evidence type="ECO:0000256" key="1">
    <source>
        <dbReference type="SAM" id="Phobius"/>
    </source>
</evidence>
<dbReference type="EMBL" id="ANOF01000107">
    <property type="protein sequence ID" value="EMI26055.1"/>
    <property type="molecule type" value="Genomic_DNA"/>
</dbReference>
<feature type="transmembrane region" description="Helical" evidence="1">
    <location>
        <begin position="27"/>
        <end position="43"/>
    </location>
</feature>
<proteinExistence type="predicted"/>
<keyword evidence="1" id="KW-0812">Transmembrane</keyword>
<protein>
    <submittedName>
        <fullName evidence="3">Signal peptide protein</fullName>
    </submittedName>
</protein>
<accession>M5S3E9</accession>
<evidence type="ECO:0000259" key="2">
    <source>
        <dbReference type="Pfam" id="PF07589"/>
    </source>
</evidence>
<name>M5S3E9_9BACT</name>
<dbReference type="InterPro" id="IPR013424">
    <property type="entry name" value="Ice-binding_C"/>
</dbReference>
<dbReference type="AlphaFoldDB" id="M5S3E9"/>
<evidence type="ECO:0000313" key="3">
    <source>
        <dbReference type="EMBL" id="EMI26055.1"/>
    </source>
</evidence>
<keyword evidence="1" id="KW-1133">Transmembrane helix</keyword>
<comment type="caution">
    <text evidence="3">The sequence shown here is derived from an EMBL/GenBank/DDBJ whole genome shotgun (WGS) entry which is preliminary data.</text>
</comment>
<dbReference type="Pfam" id="PF07589">
    <property type="entry name" value="PEP-CTERM"/>
    <property type="match status" value="1"/>
</dbReference>
<keyword evidence="1" id="KW-0472">Membrane</keyword>
<sequence length="56" mass="6296">MSWNQGGTAMAHQFDNVTFRVTAVPEPGTFLAMIALTTMGFVTRGRRWIVKRLQVV</sequence>
<dbReference type="PATRIC" id="fig|1263868.3.peg.3656"/>
<organism evidence="3 4">
    <name type="scientific">Rhodopirellula europaea SH398</name>
    <dbReference type="NCBI Taxonomy" id="1263868"/>
    <lineage>
        <taxon>Bacteria</taxon>
        <taxon>Pseudomonadati</taxon>
        <taxon>Planctomycetota</taxon>
        <taxon>Planctomycetia</taxon>
        <taxon>Pirellulales</taxon>
        <taxon>Pirellulaceae</taxon>
        <taxon>Rhodopirellula</taxon>
    </lineage>
</organism>